<sequence length="611" mass="71034">MEDTLSSYFVLCGNHSHHSSILLIKVGEKVSEIIMAKKKTQEQFEKEVHEKYPQIQIRGKYINTSTKIDCECTIDKYCWSATPSNILRYGCSVCNGHYMNDYTFKKKMKEINKNVEVIGTYTDRETPVECRCLICGNIFMGNVGSLLNGSTHKDCRSTLVSLKKTKDTEWFIKQLNLKYPNEYDVLGEYIKKKFPIKIRHKACGYEWETTPDNLLNSRKTHATCPKCSKLCRISDDKYKQILKVQNPNVIPLEKYINSDTKILHKCLVCNYEWKAEPGSIIHANRGCPICNGGTDTIVRGINDMWTTNPELASLLADPEDGYRYTQGTSKKVCFKCNNCGSISKPLSIHKVKTRGFNCKCCSENRSFPNKIMYNLLSYLNIPFEDEKKFDWCKFKVKGKNKYGIYDFYIKDKNIIIEMDGRFHYEYNNLSNQTLKTSQIIDYEKDKLAYEHNIKVIRIDCYVSDINYIKEHILQSELNGYFDLSDIDWNYCFYHTIPNYIKEIWNEYNNKISIMDLARKYKKDYGTISKYLKMGNSLGLCNYTVVGYHTEVICLDTLKVYDKIADAIRETGVNNISNACRSKTHIAGKSSNGQLLHWMYYEEYKENYGEVS</sequence>
<name>A0A8S5ML95_9CAUD</name>
<evidence type="ECO:0000259" key="1">
    <source>
        <dbReference type="Pfam" id="PF14311"/>
    </source>
</evidence>
<protein>
    <submittedName>
        <fullName evidence="2">Restriction enzyme</fullName>
    </submittedName>
</protein>
<organism evidence="2">
    <name type="scientific">Siphoviridae sp. ctXZx16</name>
    <dbReference type="NCBI Taxonomy" id="2826371"/>
    <lineage>
        <taxon>Viruses</taxon>
        <taxon>Duplodnaviria</taxon>
        <taxon>Heunggongvirae</taxon>
        <taxon>Uroviricota</taxon>
        <taxon>Caudoviricetes</taxon>
    </lineage>
</organism>
<proteinExistence type="predicted"/>
<feature type="domain" description="Treble clef zinc finger" evidence="1">
    <location>
        <begin position="255"/>
        <end position="292"/>
    </location>
</feature>
<dbReference type="Pfam" id="PF14311">
    <property type="entry name" value="DUF4379"/>
    <property type="match status" value="1"/>
</dbReference>
<evidence type="ECO:0000313" key="2">
    <source>
        <dbReference type="EMBL" id="DAD82831.1"/>
    </source>
</evidence>
<reference evidence="2" key="1">
    <citation type="journal article" date="2021" name="Proc. Natl. Acad. Sci. U.S.A.">
        <title>A Catalog of Tens of Thousands of Viruses from Human Metagenomes Reveals Hidden Associations with Chronic Diseases.</title>
        <authorList>
            <person name="Tisza M.J."/>
            <person name="Buck C.B."/>
        </authorList>
    </citation>
    <scope>NUCLEOTIDE SEQUENCE</scope>
    <source>
        <strain evidence="2">CtXZx16</strain>
    </source>
</reference>
<dbReference type="InterPro" id="IPR025487">
    <property type="entry name" value="DUF4379"/>
</dbReference>
<dbReference type="EMBL" id="BK014925">
    <property type="protein sequence ID" value="DAD82831.1"/>
    <property type="molecule type" value="Genomic_DNA"/>
</dbReference>
<accession>A0A8S5ML95</accession>